<dbReference type="PANTHER" id="PTHR13504">
    <property type="entry name" value="FIDO DOMAIN-CONTAINING PROTEIN DDB_G0283145"/>
    <property type="match status" value="1"/>
</dbReference>
<evidence type="ECO:0000313" key="5">
    <source>
        <dbReference type="EMBL" id="CAB4924346.1"/>
    </source>
</evidence>
<dbReference type="EMBL" id="CAFBIY010000160">
    <property type="protein sequence ID" value="CAB4852823.1"/>
    <property type="molecule type" value="Genomic_DNA"/>
</dbReference>
<dbReference type="InterPro" id="IPR011991">
    <property type="entry name" value="ArsR-like_HTH"/>
</dbReference>
<dbReference type="EMBL" id="CAFBOL010000153">
    <property type="protein sequence ID" value="CAB5019000.1"/>
    <property type="molecule type" value="Genomic_DNA"/>
</dbReference>
<name>A0A6J7I0T8_9ZZZZ</name>
<dbReference type="InterPro" id="IPR002831">
    <property type="entry name" value="Tscrpt_reg_TrmB_N"/>
</dbReference>
<dbReference type="Pfam" id="PF01978">
    <property type="entry name" value="TrmB"/>
    <property type="match status" value="1"/>
</dbReference>
<dbReference type="AlphaFoldDB" id="A0A6J7I0T8"/>
<dbReference type="EMBL" id="CAEZYF010000008">
    <property type="protein sequence ID" value="CAB4723884.1"/>
    <property type="molecule type" value="Genomic_DNA"/>
</dbReference>
<dbReference type="Pfam" id="PF02661">
    <property type="entry name" value="Fic"/>
    <property type="match status" value="1"/>
</dbReference>
<dbReference type="PANTHER" id="PTHR13504:SF38">
    <property type="entry name" value="FIDO DOMAIN-CONTAINING PROTEIN"/>
    <property type="match status" value="1"/>
</dbReference>
<dbReference type="InterPro" id="IPR036388">
    <property type="entry name" value="WH-like_DNA-bd_sf"/>
</dbReference>
<dbReference type="InterPro" id="IPR003812">
    <property type="entry name" value="Fido"/>
</dbReference>
<evidence type="ECO:0000313" key="3">
    <source>
        <dbReference type="EMBL" id="CAB4723884.1"/>
    </source>
</evidence>
<evidence type="ECO:0000313" key="6">
    <source>
        <dbReference type="EMBL" id="CAB5019000.1"/>
    </source>
</evidence>
<dbReference type="PROSITE" id="PS51459">
    <property type="entry name" value="FIDO"/>
    <property type="match status" value="1"/>
</dbReference>
<dbReference type="Gene3D" id="1.10.10.10">
    <property type="entry name" value="Winged helix-like DNA-binding domain superfamily/Winged helix DNA-binding domain"/>
    <property type="match status" value="1"/>
</dbReference>
<evidence type="ECO:0000313" key="4">
    <source>
        <dbReference type="EMBL" id="CAB4852823.1"/>
    </source>
</evidence>
<dbReference type="InterPro" id="IPR040198">
    <property type="entry name" value="Fido_containing"/>
</dbReference>
<dbReference type="CDD" id="cd00090">
    <property type="entry name" value="HTH_ARSR"/>
    <property type="match status" value="1"/>
</dbReference>
<evidence type="ECO:0000259" key="1">
    <source>
        <dbReference type="PROSITE" id="PS51459"/>
    </source>
</evidence>
<protein>
    <submittedName>
        <fullName evidence="5">Unannotated protein</fullName>
    </submittedName>
</protein>
<dbReference type="InterPro" id="IPR036597">
    <property type="entry name" value="Fido-like_dom_sf"/>
</dbReference>
<dbReference type="SUPFAM" id="SSF46785">
    <property type="entry name" value="Winged helix' DNA-binding domain"/>
    <property type="match status" value="1"/>
</dbReference>
<sequence>MALRFFRRSALCRLPTERQPYQAAIPPTIAEVHDALLRDSAPAIAGQWRDQQVWIGGSDYSPHGAEFVPPHHDRVPPAIDDLIRFIARADIPTLAHAAIAHAQFETIHPFPDGNGRVGRALVHAQLRHARLTRHVTVPVSAGLLIDTDAYFAALGAYRDGDPAPIVERFADATFAALANGRELVGDLHRVRAGWSERVKARRDAAAWKVAEIVVRHPVVNASSLSRELGIPQTNVYRALQPLVEAGVLVEFTNNKRDRLWRAPDVLEVLDAFAARTGRRQRAR</sequence>
<proteinExistence type="predicted"/>
<accession>A0A6J7I0T8</accession>
<dbReference type="Gene3D" id="1.10.3290.10">
    <property type="entry name" value="Fido-like domain"/>
    <property type="match status" value="1"/>
</dbReference>
<dbReference type="SUPFAM" id="SSF140931">
    <property type="entry name" value="Fic-like"/>
    <property type="match status" value="1"/>
</dbReference>
<organism evidence="5">
    <name type="scientific">freshwater metagenome</name>
    <dbReference type="NCBI Taxonomy" id="449393"/>
    <lineage>
        <taxon>unclassified sequences</taxon>
        <taxon>metagenomes</taxon>
        <taxon>ecological metagenomes</taxon>
    </lineage>
</organism>
<gene>
    <name evidence="3" type="ORF">UFOPK2656_01617</name>
    <name evidence="4" type="ORF">UFOPK3267_02343</name>
    <name evidence="5" type="ORF">UFOPK3651_01061</name>
    <name evidence="6" type="ORF">UFOPK3931_03237</name>
    <name evidence="2" type="ORF">UFOPK4189_01238</name>
</gene>
<dbReference type="EMBL" id="CAFBMT010000005">
    <property type="protein sequence ID" value="CAB4924346.1"/>
    <property type="molecule type" value="Genomic_DNA"/>
</dbReference>
<reference evidence="5" key="1">
    <citation type="submission" date="2020-05" db="EMBL/GenBank/DDBJ databases">
        <authorList>
            <person name="Chiriac C."/>
            <person name="Salcher M."/>
            <person name="Ghai R."/>
            <person name="Kavagutti S V."/>
        </authorList>
    </citation>
    <scope>NUCLEOTIDE SEQUENCE</scope>
</reference>
<feature type="domain" description="Fido" evidence="1">
    <location>
        <begin position="24"/>
        <end position="171"/>
    </location>
</feature>
<dbReference type="InterPro" id="IPR036390">
    <property type="entry name" value="WH_DNA-bd_sf"/>
</dbReference>
<dbReference type="EMBL" id="CAESGF010000005">
    <property type="protein sequence ID" value="CAB4363457.1"/>
    <property type="molecule type" value="Genomic_DNA"/>
</dbReference>
<evidence type="ECO:0000313" key="2">
    <source>
        <dbReference type="EMBL" id="CAB4363457.1"/>
    </source>
</evidence>